<dbReference type="Proteomes" id="UP000298009">
    <property type="component" value="Unassembled WGS sequence"/>
</dbReference>
<feature type="chain" id="PRO_5020198522" description="Lipoprotein" evidence="1">
    <location>
        <begin position="21"/>
        <end position="186"/>
    </location>
</feature>
<evidence type="ECO:0000313" key="3">
    <source>
        <dbReference type="Proteomes" id="UP000298009"/>
    </source>
</evidence>
<evidence type="ECO:0000256" key="1">
    <source>
        <dbReference type="SAM" id="SignalP"/>
    </source>
</evidence>
<keyword evidence="3" id="KW-1185">Reference proteome</keyword>
<evidence type="ECO:0008006" key="4">
    <source>
        <dbReference type="Google" id="ProtNLM"/>
    </source>
</evidence>
<accession>A0A4R9HY87</accession>
<comment type="caution">
    <text evidence="2">The sequence shown here is derived from an EMBL/GenBank/DDBJ whole genome shotgun (WGS) entry which is preliminary data.</text>
</comment>
<dbReference type="AlphaFoldDB" id="A0A4R9HY87"/>
<protein>
    <recommendedName>
        <fullName evidence="4">Lipoprotein</fullName>
    </recommendedName>
</protein>
<feature type="signal peptide" evidence="1">
    <location>
        <begin position="1"/>
        <end position="20"/>
    </location>
</feature>
<dbReference type="OrthoDB" id="9854959at2"/>
<gene>
    <name evidence="2" type="ORF">EHQ24_19100</name>
</gene>
<organism evidence="2 3">
    <name type="scientific">Leptospira noumeaensis</name>
    <dbReference type="NCBI Taxonomy" id="2484964"/>
    <lineage>
        <taxon>Bacteria</taxon>
        <taxon>Pseudomonadati</taxon>
        <taxon>Spirochaetota</taxon>
        <taxon>Spirochaetia</taxon>
        <taxon>Leptospirales</taxon>
        <taxon>Leptospiraceae</taxon>
        <taxon>Leptospira</taxon>
    </lineage>
</organism>
<reference evidence="2" key="1">
    <citation type="journal article" date="2019" name="PLoS Negl. Trop. Dis.">
        <title>Revisiting the worldwide diversity of Leptospira species in the environment.</title>
        <authorList>
            <person name="Vincent A.T."/>
            <person name="Schiettekatte O."/>
            <person name="Bourhy P."/>
            <person name="Veyrier F.J."/>
            <person name="Picardeau M."/>
        </authorList>
    </citation>
    <scope>NUCLEOTIDE SEQUENCE [LARGE SCALE GENOMIC DNA]</scope>
    <source>
        <strain evidence="2">201800287</strain>
    </source>
</reference>
<name>A0A4R9HY87_9LEPT</name>
<keyword evidence="1" id="KW-0732">Signal</keyword>
<dbReference type="RefSeq" id="WP_135603187.1">
    <property type="nucleotide sequence ID" value="NZ_RQFK01000039.1"/>
</dbReference>
<evidence type="ECO:0000313" key="2">
    <source>
        <dbReference type="EMBL" id="TGK77514.1"/>
    </source>
</evidence>
<proteinExistence type="predicted"/>
<sequence length="186" mass="20589">MKKFLIVFLIVFFMANCSTSKDDSKDLTQLLLLSTLTKNTSINTACGYRTGAAAANLHMAGKFDVNRTLRTIDTWESTKNGSTESQRVILSFTGVASTDRIRFVYSSGTLEDIGPGYEKSTVMTCPFDYTTATKGYDTLGMTRNSSVSDIWVFNASATTPSQFTIYVGRDNFKDLTKTLKVIIENQ</sequence>
<dbReference type="EMBL" id="RQFK01000039">
    <property type="protein sequence ID" value="TGK77514.1"/>
    <property type="molecule type" value="Genomic_DNA"/>
</dbReference>